<evidence type="ECO:0000313" key="1">
    <source>
        <dbReference type="EMBL" id="PKQ67666.1"/>
    </source>
</evidence>
<dbReference type="EMBL" id="NKXO01000031">
    <property type="protein sequence ID" value="PKQ67666.1"/>
    <property type="molecule type" value="Genomic_DNA"/>
</dbReference>
<evidence type="ECO:0000313" key="2">
    <source>
        <dbReference type="Proteomes" id="UP000233387"/>
    </source>
</evidence>
<protein>
    <submittedName>
        <fullName evidence="1">Uncharacterized protein</fullName>
    </submittedName>
</protein>
<organism evidence="1 2">
    <name type="scientific">Raineya orbicola</name>
    <dbReference type="NCBI Taxonomy" id="2016530"/>
    <lineage>
        <taxon>Bacteria</taxon>
        <taxon>Pseudomonadati</taxon>
        <taxon>Bacteroidota</taxon>
        <taxon>Cytophagia</taxon>
        <taxon>Cytophagales</taxon>
        <taxon>Raineyaceae</taxon>
        <taxon>Raineya</taxon>
    </lineage>
</organism>
<reference evidence="1 2" key="1">
    <citation type="submission" date="2017-06" db="EMBL/GenBank/DDBJ databases">
        <title>Raineya orbicola gen. nov., sp. nov. a slightly thermophilic bacterium of the phylum Bacteroidetes and the description of Raineyaceae fam. nov.</title>
        <authorList>
            <person name="Albuquerque L."/>
            <person name="Polonia A.R.M."/>
            <person name="Barroso C."/>
            <person name="Froufe H.J.C."/>
            <person name="Lage O."/>
            <person name="Lobo-Da-Cunha A."/>
            <person name="Egas C."/>
            <person name="Da Costa M.S."/>
        </authorList>
    </citation>
    <scope>NUCLEOTIDE SEQUENCE [LARGE SCALE GENOMIC DNA]</scope>
    <source>
        <strain evidence="1 2">SPSPC-11</strain>
    </source>
</reference>
<comment type="caution">
    <text evidence="1">The sequence shown here is derived from an EMBL/GenBank/DDBJ whole genome shotgun (WGS) entry which is preliminary data.</text>
</comment>
<dbReference type="RefSeq" id="WP_101359207.1">
    <property type="nucleotide sequence ID" value="NZ_NKXO01000031.1"/>
</dbReference>
<gene>
    <name evidence="1" type="ORF">Rain11_1941</name>
</gene>
<proteinExistence type="predicted"/>
<keyword evidence="2" id="KW-1185">Reference proteome</keyword>
<sequence length="244" mass="28598">MELTSLKNRIIETFTGSMQELEDVLLMLENDKAIFPFNEYELLICTLIEKGGLTHQQYMDLRTEYINANPNLWIFEITAPRDFGEKFAQTYIQGICPKLKKPDKQLDPNYSGDYDFYLDGIRVEVKASRAVDSDSQEPLYMKALSRNTEKNFLMNFQQLKPACCDVFVWLAVFRDQIVLWVMSSKEVMESPFYSKGQHRGNKGNEGQLHIRQDNIHFFKQYELIEESLEKAIRKAAERNQSNHR</sequence>
<dbReference type="OrthoDB" id="3010398at2"/>
<dbReference type="Proteomes" id="UP000233387">
    <property type="component" value="Unassembled WGS sequence"/>
</dbReference>
<name>A0A2N3IBH2_9BACT</name>
<accession>A0A2N3IBH2</accession>
<dbReference type="AlphaFoldDB" id="A0A2N3IBH2"/>